<dbReference type="AlphaFoldDB" id="A0A0B2QU78"/>
<dbReference type="EMBL" id="KN654474">
    <property type="protein sequence ID" value="KHN25186.1"/>
    <property type="molecule type" value="Genomic_DNA"/>
</dbReference>
<evidence type="ECO:0000256" key="1">
    <source>
        <dbReference type="SAM" id="MobiDB-lite"/>
    </source>
</evidence>
<name>A0A0B2QU78_GLYSO</name>
<evidence type="ECO:0000313" key="2">
    <source>
        <dbReference type="EMBL" id="KHN25186.1"/>
    </source>
</evidence>
<proteinExistence type="predicted"/>
<dbReference type="Proteomes" id="UP000053555">
    <property type="component" value="Unassembled WGS sequence"/>
</dbReference>
<organism evidence="2">
    <name type="scientific">Glycine soja</name>
    <name type="common">Wild soybean</name>
    <dbReference type="NCBI Taxonomy" id="3848"/>
    <lineage>
        <taxon>Eukaryota</taxon>
        <taxon>Viridiplantae</taxon>
        <taxon>Streptophyta</taxon>
        <taxon>Embryophyta</taxon>
        <taxon>Tracheophyta</taxon>
        <taxon>Spermatophyta</taxon>
        <taxon>Magnoliopsida</taxon>
        <taxon>eudicotyledons</taxon>
        <taxon>Gunneridae</taxon>
        <taxon>Pentapetalae</taxon>
        <taxon>rosids</taxon>
        <taxon>fabids</taxon>
        <taxon>Fabales</taxon>
        <taxon>Fabaceae</taxon>
        <taxon>Papilionoideae</taxon>
        <taxon>50 kb inversion clade</taxon>
        <taxon>NPAAA clade</taxon>
        <taxon>indigoferoid/millettioid clade</taxon>
        <taxon>Phaseoleae</taxon>
        <taxon>Glycine</taxon>
        <taxon>Glycine subgen. Soja</taxon>
    </lineage>
</organism>
<reference evidence="2" key="1">
    <citation type="submission" date="2014-07" db="EMBL/GenBank/DDBJ databases">
        <title>Identification of a novel salt tolerance gene in wild soybean by whole-genome sequencing.</title>
        <authorList>
            <person name="Lam H.-M."/>
            <person name="Qi X."/>
            <person name="Li M.-W."/>
            <person name="Liu X."/>
            <person name="Xie M."/>
            <person name="Ni M."/>
            <person name="Xu X."/>
        </authorList>
    </citation>
    <scope>NUCLEOTIDE SEQUENCE [LARGE SCALE GENOMIC DNA]</scope>
    <source>
        <tissue evidence="2">Root</tissue>
    </source>
</reference>
<accession>A0A0B2QU78</accession>
<feature type="region of interest" description="Disordered" evidence="1">
    <location>
        <begin position="72"/>
        <end position="109"/>
    </location>
</feature>
<protein>
    <submittedName>
        <fullName evidence="2">Uncharacterized protein</fullName>
    </submittedName>
</protein>
<sequence length="109" mass="12216">MMNYIFRLLVYIIFCNRSKLQVPLWFAENLSGHQFHHRVKSTVVSPPTQLNPLSNAGGVIISASAMQFSNSGMLNTSSSSQKNLPWDENSEESSSKEKLPEPDPSLWSC</sequence>
<gene>
    <name evidence="2" type="ORF">glysoja_044783</name>
</gene>